<dbReference type="EMBL" id="HADW01010796">
    <property type="protein sequence ID" value="SBP12196.1"/>
    <property type="molecule type" value="Transcribed_RNA"/>
</dbReference>
<evidence type="ECO:0000256" key="1">
    <source>
        <dbReference type="ARBA" id="ARBA00004123"/>
    </source>
</evidence>
<name>A0A1A7X2E1_9TELE</name>
<dbReference type="FunFam" id="3.30.70.330:FF:000300">
    <property type="entry name" value="Interferon-induced protein 35"/>
    <property type="match status" value="1"/>
</dbReference>
<feature type="domain" description="NID" evidence="11">
    <location>
        <begin position="163"/>
        <end position="250"/>
    </location>
</feature>
<sequence>MSSDEEFSLVMDPDPSEKTLEEVQALISKYKKRYEALLEDQKDLTTTRDERRELTKQCKERTKKMTKELEKDERFYKDEIENQRAKLDSLKQEENDLMEELQKIQAEIKEEDDQNLELKVQADVFCSMPEKKFVFKGLTGKAADRQEFDMKSHVTYPMDGGTALITFEEEDVASSILKMKKHTVELGGECRIIVEAQPVHLMLPSLVEIDSEVCPRRILVSNLPKMNTEILLNKLEIHFSKTKNEGGEVDLCEYLPDSGTVVIVFLKENVAKRLVEMEFHEVMLNQTKHKVRVTPFLNGKITNLETKMSMCPRTVLLTGIPDIMEQETLQDLLEIHFQKNGNSGGEIESFLYNPLGQNILALFGNASKEERDEE</sequence>
<proteinExistence type="inferred from homology"/>
<keyword evidence="6" id="KW-0964">Secreted</keyword>
<accession>A0A1A7X2E1</accession>
<feature type="domain" description="NID" evidence="11">
    <location>
        <begin position="261"/>
        <end position="349"/>
    </location>
</feature>
<evidence type="ECO:0000313" key="12">
    <source>
        <dbReference type="EMBL" id="SBP12196.1"/>
    </source>
</evidence>
<comment type="similarity">
    <text evidence="4">Belongs to the NMI family.</text>
</comment>
<dbReference type="InterPro" id="IPR012677">
    <property type="entry name" value="Nucleotide-bd_a/b_plait_sf"/>
</dbReference>
<reference evidence="12" key="2">
    <citation type="submission" date="2016-06" db="EMBL/GenBank/DDBJ databases">
        <title>The genome of a short-lived fish provides insights into sex chromosome evolution and the genetic control of aging.</title>
        <authorList>
            <person name="Reichwald K."/>
            <person name="Felder M."/>
            <person name="Petzold A."/>
            <person name="Koch P."/>
            <person name="Groth M."/>
            <person name="Platzer M."/>
        </authorList>
    </citation>
    <scope>NUCLEOTIDE SEQUENCE</scope>
    <source>
        <tissue evidence="12">Brain</tissue>
    </source>
</reference>
<keyword evidence="7" id="KW-0399">Innate immunity</keyword>
<protein>
    <submittedName>
        <fullName evidence="12">Interferon-induced protein 35</fullName>
    </submittedName>
</protein>
<dbReference type="Pfam" id="PF07292">
    <property type="entry name" value="NID"/>
    <property type="match status" value="2"/>
</dbReference>
<evidence type="ECO:0000256" key="2">
    <source>
        <dbReference type="ARBA" id="ARBA00004496"/>
    </source>
</evidence>
<evidence type="ECO:0000256" key="10">
    <source>
        <dbReference type="SAM" id="Coils"/>
    </source>
</evidence>
<dbReference type="GO" id="GO:0005737">
    <property type="term" value="C:cytoplasm"/>
    <property type="evidence" value="ECO:0007669"/>
    <property type="project" value="UniProtKB-SubCell"/>
</dbReference>
<dbReference type="GO" id="GO:0005634">
    <property type="term" value="C:nucleus"/>
    <property type="evidence" value="ECO:0007669"/>
    <property type="project" value="UniProtKB-SubCell"/>
</dbReference>
<evidence type="ECO:0000256" key="3">
    <source>
        <dbReference type="ARBA" id="ARBA00004613"/>
    </source>
</evidence>
<dbReference type="GO" id="GO:0045087">
    <property type="term" value="P:innate immune response"/>
    <property type="evidence" value="ECO:0007669"/>
    <property type="project" value="UniProtKB-KW"/>
</dbReference>
<dbReference type="PANTHER" id="PTHR15225:SF1">
    <property type="entry name" value="INTERFERON-INDUCED 35 KDA PROTEIN"/>
    <property type="match status" value="1"/>
</dbReference>
<evidence type="ECO:0000256" key="8">
    <source>
        <dbReference type="ARBA" id="ARBA00022859"/>
    </source>
</evidence>
<dbReference type="GO" id="GO:0005615">
    <property type="term" value="C:extracellular space"/>
    <property type="evidence" value="ECO:0007669"/>
    <property type="project" value="UniProtKB-ARBA"/>
</dbReference>
<evidence type="ECO:0000259" key="11">
    <source>
        <dbReference type="Pfam" id="PF07292"/>
    </source>
</evidence>
<keyword evidence="10" id="KW-0175">Coiled coil</keyword>
<evidence type="ECO:0000256" key="6">
    <source>
        <dbReference type="ARBA" id="ARBA00022525"/>
    </source>
</evidence>
<evidence type="ECO:0000256" key="5">
    <source>
        <dbReference type="ARBA" id="ARBA00022490"/>
    </source>
</evidence>
<dbReference type="InterPro" id="IPR009909">
    <property type="entry name" value="Nmi/IFP35_dom"/>
</dbReference>
<reference evidence="12" key="1">
    <citation type="submission" date="2016-05" db="EMBL/GenBank/DDBJ databases">
        <authorList>
            <person name="Lavstsen T."/>
            <person name="Jespersen J.S."/>
        </authorList>
    </citation>
    <scope>NUCLEOTIDE SEQUENCE</scope>
    <source>
        <tissue evidence="12">Brain</tissue>
    </source>
</reference>
<dbReference type="GO" id="GO:0045088">
    <property type="term" value="P:regulation of innate immune response"/>
    <property type="evidence" value="ECO:0007669"/>
    <property type="project" value="UniProtKB-ARBA"/>
</dbReference>
<comment type="subcellular location">
    <subcellularLocation>
        <location evidence="2">Cytoplasm</location>
    </subcellularLocation>
    <subcellularLocation>
        <location evidence="1">Nucleus</location>
    </subcellularLocation>
    <subcellularLocation>
        <location evidence="3">Secreted</location>
    </subcellularLocation>
</comment>
<dbReference type="AlphaFoldDB" id="A0A1A7X2E1"/>
<gene>
    <name evidence="12" type="primary">IFI35</name>
</gene>
<organism evidence="12">
    <name type="scientific">Iconisemion striatum</name>
    <dbReference type="NCBI Taxonomy" id="60296"/>
    <lineage>
        <taxon>Eukaryota</taxon>
        <taxon>Metazoa</taxon>
        <taxon>Chordata</taxon>
        <taxon>Craniata</taxon>
        <taxon>Vertebrata</taxon>
        <taxon>Euteleostomi</taxon>
        <taxon>Actinopterygii</taxon>
        <taxon>Neopterygii</taxon>
        <taxon>Teleostei</taxon>
        <taxon>Neoteleostei</taxon>
        <taxon>Acanthomorphata</taxon>
        <taxon>Ovalentaria</taxon>
        <taxon>Atherinomorphae</taxon>
        <taxon>Cyprinodontiformes</taxon>
        <taxon>Nothobranchiidae</taxon>
        <taxon>Iconisemion</taxon>
    </lineage>
</organism>
<keyword evidence="8" id="KW-0391">Immunity</keyword>
<evidence type="ECO:0000256" key="4">
    <source>
        <dbReference type="ARBA" id="ARBA00010081"/>
    </source>
</evidence>
<dbReference type="PANTHER" id="PTHR15225">
    <property type="entry name" value="INTERFERON-INDUCED PROTEIN 35/NMI N-MYC/STAT INTERACTING PROTEIN"/>
    <property type="match status" value="1"/>
</dbReference>
<evidence type="ECO:0000256" key="9">
    <source>
        <dbReference type="ARBA" id="ARBA00023242"/>
    </source>
</evidence>
<evidence type="ECO:0000256" key="7">
    <source>
        <dbReference type="ARBA" id="ARBA00022588"/>
    </source>
</evidence>
<keyword evidence="5" id="KW-0963">Cytoplasm</keyword>
<feature type="coiled-coil region" evidence="10">
    <location>
        <begin position="66"/>
        <end position="121"/>
    </location>
</feature>
<keyword evidence="9" id="KW-0539">Nucleus</keyword>
<dbReference type="Gene3D" id="3.30.70.330">
    <property type="match status" value="1"/>
</dbReference>